<evidence type="ECO:0000313" key="5">
    <source>
        <dbReference type="Proteomes" id="UP001213000"/>
    </source>
</evidence>
<feature type="transmembrane region" description="Helical" evidence="3">
    <location>
        <begin position="205"/>
        <end position="230"/>
    </location>
</feature>
<reference evidence="4" key="1">
    <citation type="submission" date="2022-07" db="EMBL/GenBank/DDBJ databases">
        <title>Genome Sequence of Leucocoprinus birnbaumii.</title>
        <authorList>
            <person name="Buettner E."/>
        </authorList>
    </citation>
    <scope>NUCLEOTIDE SEQUENCE</scope>
    <source>
        <strain evidence="4">VT141</strain>
    </source>
</reference>
<dbReference type="AlphaFoldDB" id="A0AAD5VDX1"/>
<evidence type="ECO:0000256" key="2">
    <source>
        <dbReference type="SAM" id="MobiDB-lite"/>
    </source>
</evidence>
<feature type="transmembrane region" description="Helical" evidence="3">
    <location>
        <begin position="181"/>
        <end position="199"/>
    </location>
</feature>
<dbReference type="EMBL" id="JANIEX010002024">
    <property type="protein sequence ID" value="KAJ3552646.1"/>
    <property type="molecule type" value="Genomic_DNA"/>
</dbReference>
<keyword evidence="3" id="KW-0812">Transmembrane</keyword>
<evidence type="ECO:0000313" key="4">
    <source>
        <dbReference type="EMBL" id="KAJ3552646.1"/>
    </source>
</evidence>
<name>A0AAD5VDX1_9AGAR</name>
<feature type="region of interest" description="Disordered" evidence="2">
    <location>
        <begin position="99"/>
        <end position="118"/>
    </location>
</feature>
<organism evidence="4 5">
    <name type="scientific">Leucocoprinus birnbaumii</name>
    <dbReference type="NCBI Taxonomy" id="56174"/>
    <lineage>
        <taxon>Eukaryota</taxon>
        <taxon>Fungi</taxon>
        <taxon>Dikarya</taxon>
        <taxon>Basidiomycota</taxon>
        <taxon>Agaricomycotina</taxon>
        <taxon>Agaricomycetes</taxon>
        <taxon>Agaricomycetidae</taxon>
        <taxon>Agaricales</taxon>
        <taxon>Agaricineae</taxon>
        <taxon>Agaricaceae</taxon>
        <taxon>Leucocoprinus</taxon>
    </lineage>
</organism>
<feature type="coiled-coil region" evidence="1">
    <location>
        <begin position="30"/>
        <end position="57"/>
    </location>
</feature>
<dbReference type="Proteomes" id="UP001213000">
    <property type="component" value="Unassembled WGS sequence"/>
</dbReference>
<protein>
    <submittedName>
        <fullName evidence="4">Uncharacterized protein</fullName>
    </submittedName>
</protein>
<keyword evidence="5" id="KW-1185">Reference proteome</keyword>
<accession>A0AAD5VDX1</accession>
<sequence length="340" mass="37725">MTSVIAETKPSMILITRELSAYDSIPSNVKKSLDELTRFLEDKLKTTQEKAEEAMAKEATKPKTYQPLMEEVEALGDSVVKVDEAFEQVRVGLGKVDNNNYKDKEGNPIPKTDPFGKQLNSKKTQDTAIKYSQAFTDLRCDLEEFKGMFDSFVEDHKIKLNKNIWDKQTDIKTLQYEISHLGVTIFATDSGAVGAMAALGPLGPVVTICIVIAGAIAALTQFGVLIAYIVKTNELKKKLGNAEQELAKLQEQLRQLEELRAILDSQKTDITDICACLDRFASIWGAVAYDAGLINADLNAAAFKLCISLIKDSYTKLVDALHLYTIKITSSHQLKTFYKV</sequence>
<evidence type="ECO:0000256" key="3">
    <source>
        <dbReference type="SAM" id="Phobius"/>
    </source>
</evidence>
<feature type="coiled-coil region" evidence="1">
    <location>
        <begin position="232"/>
        <end position="269"/>
    </location>
</feature>
<evidence type="ECO:0000256" key="1">
    <source>
        <dbReference type="SAM" id="Coils"/>
    </source>
</evidence>
<keyword evidence="3" id="KW-0472">Membrane</keyword>
<keyword evidence="1" id="KW-0175">Coiled coil</keyword>
<proteinExistence type="predicted"/>
<gene>
    <name evidence="4" type="ORF">NP233_g12832</name>
</gene>
<dbReference type="Gene3D" id="1.20.1170.10">
    <property type="match status" value="1"/>
</dbReference>
<comment type="caution">
    <text evidence="4">The sequence shown here is derived from an EMBL/GenBank/DDBJ whole genome shotgun (WGS) entry which is preliminary data.</text>
</comment>
<dbReference type="SUPFAM" id="SSF58100">
    <property type="entry name" value="Bacterial hemolysins"/>
    <property type="match status" value="1"/>
</dbReference>
<keyword evidence="3" id="KW-1133">Transmembrane helix</keyword>